<keyword evidence="5" id="KW-1133">Transmembrane helix</keyword>
<dbReference type="KEGG" id="bspl:114852040"/>
<keyword evidence="3 5" id="KW-0472">Membrane</keyword>
<evidence type="ECO:0000256" key="3">
    <source>
        <dbReference type="ARBA" id="ARBA00023136"/>
    </source>
</evidence>
<dbReference type="InterPro" id="IPR013783">
    <property type="entry name" value="Ig-like_fold"/>
</dbReference>
<dbReference type="Gene3D" id="2.60.40.10">
    <property type="entry name" value="Immunoglobulins"/>
    <property type="match status" value="1"/>
</dbReference>
<feature type="signal peptide" evidence="6">
    <location>
        <begin position="1"/>
        <end position="20"/>
    </location>
</feature>
<proteinExistence type="predicted"/>
<accession>A0A6P7M162</accession>
<feature type="domain" description="Immunoglobulin" evidence="7">
    <location>
        <begin position="20"/>
        <end position="116"/>
    </location>
</feature>
<dbReference type="RefSeq" id="XP_028999903.1">
    <property type="nucleotide sequence ID" value="XM_029144070.3"/>
</dbReference>
<dbReference type="Pfam" id="PF07686">
    <property type="entry name" value="V-set"/>
    <property type="match status" value="1"/>
</dbReference>
<dbReference type="InterPro" id="IPR036179">
    <property type="entry name" value="Ig-like_dom_sf"/>
</dbReference>
<evidence type="ECO:0000256" key="6">
    <source>
        <dbReference type="SAM" id="SignalP"/>
    </source>
</evidence>
<evidence type="ECO:0000313" key="9">
    <source>
        <dbReference type="RefSeq" id="XP_028999903.1"/>
    </source>
</evidence>
<dbReference type="SMART" id="SM00409">
    <property type="entry name" value="IG"/>
    <property type="match status" value="1"/>
</dbReference>
<dbReference type="InterPro" id="IPR050671">
    <property type="entry name" value="CD300_family_receptors"/>
</dbReference>
<keyword evidence="8" id="KW-1185">Reference proteome</keyword>
<feature type="compositionally biased region" description="Polar residues" evidence="4">
    <location>
        <begin position="176"/>
        <end position="189"/>
    </location>
</feature>
<sequence>MELTFLILVFFVKELWETEAVSVTGEVEDEVTVTCSHSNAFYNIKYFCKGDCGNEKDVLISTREKSSSDGKYSIRDEGNTFYVTIHRLTMDDSGIYWCGIERYGVDTYNEVVLEVKEGNKNNAGQANATSSEWLVSVRTAVGLAVLFLVMTVLLALARRGRRHIQSCSGKDHDTNRSSQKQVHAFTASTAKEDEDADDRCKTNRGHTDNVYANVTASSAVPIRPEGLLYSTVSFGTHTACSPATPPPAVIYSTITH</sequence>
<feature type="region of interest" description="Disordered" evidence="4">
    <location>
        <begin position="166"/>
        <end position="205"/>
    </location>
</feature>
<evidence type="ECO:0000256" key="4">
    <source>
        <dbReference type="SAM" id="MobiDB-lite"/>
    </source>
</evidence>
<organism evidence="8 9">
    <name type="scientific">Betta splendens</name>
    <name type="common">Siamese fighting fish</name>
    <dbReference type="NCBI Taxonomy" id="158456"/>
    <lineage>
        <taxon>Eukaryota</taxon>
        <taxon>Metazoa</taxon>
        <taxon>Chordata</taxon>
        <taxon>Craniata</taxon>
        <taxon>Vertebrata</taxon>
        <taxon>Euteleostomi</taxon>
        <taxon>Actinopterygii</taxon>
        <taxon>Neopterygii</taxon>
        <taxon>Teleostei</taxon>
        <taxon>Neoteleostei</taxon>
        <taxon>Acanthomorphata</taxon>
        <taxon>Anabantaria</taxon>
        <taxon>Anabantiformes</taxon>
        <taxon>Anabantoidei</taxon>
        <taxon>Osphronemidae</taxon>
        <taxon>Betta</taxon>
    </lineage>
</organism>
<dbReference type="InParanoid" id="A0A6P7M162"/>
<dbReference type="AlphaFoldDB" id="A0A6P7M162"/>
<reference evidence="9" key="1">
    <citation type="submission" date="2025-08" db="UniProtKB">
        <authorList>
            <consortium name="RefSeq"/>
        </authorList>
    </citation>
    <scope>IDENTIFICATION</scope>
</reference>
<dbReference type="PANTHER" id="PTHR11860:SF118">
    <property type="entry name" value="CMRF35-LIKE MOLECULE 3-RELATED"/>
    <property type="match status" value="1"/>
</dbReference>
<dbReference type="InterPro" id="IPR003599">
    <property type="entry name" value="Ig_sub"/>
</dbReference>
<evidence type="ECO:0000313" key="8">
    <source>
        <dbReference type="Proteomes" id="UP000515150"/>
    </source>
</evidence>
<protein>
    <submittedName>
        <fullName evidence="9">CMRF35-like molecule 7</fullName>
    </submittedName>
</protein>
<feature type="transmembrane region" description="Helical" evidence="5">
    <location>
        <begin position="133"/>
        <end position="156"/>
    </location>
</feature>
<gene>
    <name evidence="9" type="primary">LOC114852040</name>
</gene>
<dbReference type="Proteomes" id="UP000515150">
    <property type="component" value="Chromosome 1"/>
</dbReference>
<comment type="subcellular location">
    <subcellularLocation>
        <location evidence="1">Membrane</location>
    </subcellularLocation>
</comment>
<evidence type="ECO:0000256" key="1">
    <source>
        <dbReference type="ARBA" id="ARBA00004370"/>
    </source>
</evidence>
<dbReference type="GeneID" id="114852040"/>
<dbReference type="SUPFAM" id="SSF48726">
    <property type="entry name" value="Immunoglobulin"/>
    <property type="match status" value="1"/>
</dbReference>
<evidence type="ECO:0000256" key="2">
    <source>
        <dbReference type="ARBA" id="ARBA00022692"/>
    </source>
</evidence>
<name>A0A6P7M162_BETSP</name>
<evidence type="ECO:0000256" key="5">
    <source>
        <dbReference type="SAM" id="Phobius"/>
    </source>
</evidence>
<dbReference type="GO" id="GO:0004888">
    <property type="term" value="F:transmembrane signaling receptor activity"/>
    <property type="evidence" value="ECO:0007669"/>
    <property type="project" value="TreeGrafter"/>
</dbReference>
<keyword evidence="2 5" id="KW-0812">Transmembrane</keyword>
<feature type="chain" id="PRO_5027664525" evidence="6">
    <location>
        <begin position="21"/>
        <end position="256"/>
    </location>
</feature>
<dbReference type="OrthoDB" id="9805957at2759"/>
<dbReference type="InterPro" id="IPR013106">
    <property type="entry name" value="Ig_V-set"/>
</dbReference>
<dbReference type="PANTHER" id="PTHR11860">
    <property type="entry name" value="POLYMERIC-IMMUNOGLOBULIN RECEPTOR"/>
    <property type="match status" value="1"/>
</dbReference>
<dbReference type="GO" id="GO:0005886">
    <property type="term" value="C:plasma membrane"/>
    <property type="evidence" value="ECO:0007669"/>
    <property type="project" value="TreeGrafter"/>
</dbReference>
<evidence type="ECO:0000259" key="7">
    <source>
        <dbReference type="SMART" id="SM00409"/>
    </source>
</evidence>
<keyword evidence="6" id="KW-0732">Signal</keyword>